<proteinExistence type="inferred from homology"/>
<dbReference type="Gene3D" id="1.10.4200.10">
    <property type="entry name" value="Triphosphoribosyl-dephospho-CoA protein"/>
    <property type="match status" value="1"/>
</dbReference>
<reference evidence="7 8" key="1">
    <citation type="journal article" date="2008" name="J. Biotechnol.">
        <title>The genome of Xanthomonas campestris pv. campestris B100 and its use for the reconstruction of metabolic pathways involved in xanthan biosynthesis.</title>
        <authorList>
            <person name="Vorholter F.J."/>
            <person name="Schneiker S."/>
            <person name="Goesmann A."/>
            <person name="Krause L."/>
            <person name="Bekel T."/>
            <person name="Kaiser O."/>
            <person name="Linke B."/>
            <person name="Patschkowski T."/>
            <person name="Ruckert C."/>
            <person name="Schmid J."/>
            <person name="Sidhu V.K."/>
            <person name="Sieber V."/>
            <person name="Tauch A."/>
            <person name="Watt S.A."/>
            <person name="Weisshaar B."/>
            <person name="Becker A."/>
            <person name="Niehaus K."/>
            <person name="Puhler A."/>
        </authorList>
    </citation>
    <scope>NUCLEOTIDE SEQUENCE [LARGE SCALE GENOMIC DNA]</scope>
    <source>
        <strain evidence="7 8">B100</strain>
    </source>
</reference>
<keyword evidence="7" id="KW-0328">Glycosyltransferase</keyword>
<accession>B0RN94</accession>
<dbReference type="HAMAP" id="MF_01883">
    <property type="entry name" value="MdcB"/>
    <property type="match status" value="1"/>
</dbReference>
<dbReference type="Proteomes" id="UP000001188">
    <property type="component" value="Chromosome"/>
</dbReference>
<dbReference type="GO" id="GO:0005524">
    <property type="term" value="F:ATP binding"/>
    <property type="evidence" value="ECO:0007669"/>
    <property type="project" value="UniProtKB-KW"/>
</dbReference>
<dbReference type="EMBL" id="AM920689">
    <property type="protein sequence ID" value="CAP49929.1"/>
    <property type="molecule type" value="Genomic_DNA"/>
</dbReference>
<comment type="catalytic activity">
    <reaction evidence="1 5">
        <text>3'-dephospho-CoA + ATP = 2'-(5''-triphospho-alpha-D-ribosyl)-3'-dephospho-CoA + adenine</text>
        <dbReference type="Rhea" id="RHEA:15117"/>
        <dbReference type="ChEBI" id="CHEBI:16708"/>
        <dbReference type="ChEBI" id="CHEBI:30616"/>
        <dbReference type="ChEBI" id="CHEBI:57328"/>
        <dbReference type="ChEBI" id="CHEBI:61378"/>
        <dbReference type="EC" id="2.4.2.52"/>
    </reaction>
</comment>
<dbReference type="KEGG" id="xca:xcc-b100_0594"/>
<dbReference type="GO" id="GO:0016757">
    <property type="term" value="F:glycosyltransferase activity"/>
    <property type="evidence" value="ECO:0007669"/>
    <property type="project" value="UniProtKB-KW"/>
</dbReference>
<feature type="compositionally biased region" description="Basic residues" evidence="6">
    <location>
        <begin position="1"/>
        <end position="10"/>
    </location>
</feature>
<evidence type="ECO:0000256" key="6">
    <source>
        <dbReference type="SAM" id="MobiDB-lite"/>
    </source>
</evidence>
<evidence type="ECO:0000256" key="4">
    <source>
        <dbReference type="ARBA" id="ARBA00022840"/>
    </source>
</evidence>
<evidence type="ECO:0000313" key="8">
    <source>
        <dbReference type="Proteomes" id="UP000001188"/>
    </source>
</evidence>
<dbReference type="GO" id="GO:0046917">
    <property type="term" value="F:triphosphoribosyl-dephospho-CoA synthase activity"/>
    <property type="evidence" value="ECO:0007669"/>
    <property type="project" value="UniProtKB-UniRule"/>
</dbReference>
<keyword evidence="2 5" id="KW-0808">Transferase</keyword>
<keyword evidence="4 5" id="KW-0067">ATP-binding</keyword>
<dbReference type="PANTHER" id="PTHR30201">
    <property type="entry name" value="TRIPHOSPHORIBOSYL-DEPHOSPHO-COA SYNTHASE"/>
    <property type="match status" value="1"/>
</dbReference>
<dbReference type="InterPro" id="IPR002736">
    <property type="entry name" value="CitG"/>
</dbReference>
<comment type="function">
    <text evidence="5">Involved in the formation of 2-(5''-phosphoribosyl)-3'-dephosphocoenzyme-A, the prosthetic group of the acyl-carrier protein of the malonate decarboxylase.</text>
</comment>
<comment type="similarity">
    <text evidence="5">Belongs to the CitG/MdcB family.</text>
</comment>
<evidence type="ECO:0000256" key="5">
    <source>
        <dbReference type="HAMAP-Rule" id="MF_01883"/>
    </source>
</evidence>
<dbReference type="AlphaFoldDB" id="B0RN94"/>
<keyword evidence="3 5" id="KW-0547">Nucleotide-binding</keyword>
<evidence type="ECO:0000256" key="2">
    <source>
        <dbReference type="ARBA" id="ARBA00022679"/>
    </source>
</evidence>
<evidence type="ECO:0000256" key="1">
    <source>
        <dbReference type="ARBA" id="ARBA00001210"/>
    </source>
</evidence>
<name>B0RN94_XANCB</name>
<protein>
    <recommendedName>
        <fullName evidence="5">Probable 2-(5''-triphosphoribosyl)-3'-dephosphocoenzyme-A synthase</fullName>
        <shortName evidence="5">2-(5''-triphosphoribosyl)-3'-dephospho-CoA synthase</shortName>
        <ecNumber evidence="5">2.4.2.52</ecNumber>
    </recommendedName>
</protein>
<dbReference type="EC" id="2.4.2.52" evidence="5"/>
<feature type="region of interest" description="Disordered" evidence="6">
    <location>
        <begin position="1"/>
        <end position="35"/>
    </location>
</feature>
<evidence type="ECO:0000256" key="3">
    <source>
        <dbReference type="ARBA" id="ARBA00022741"/>
    </source>
</evidence>
<dbReference type="PANTHER" id="PTHR30201:SF2">
    <property type="entry name" value="2-(5''-TRIPHOSPHORIBOSYL)-3'-DEPHOSPHOCOENZYME-A SYNTHASE"/>
    <property type="match status" value="1"/>
</dbReference>
<dbReference type="HOGENOM" id="CLU_056179_1_1_6"/>
<dbReference type="GO" id="GO:0051191">
    <property type="term" value="P:prosthetic group biosynthetic process"/>
    <property type="evidence" value="ECO:0007669"/>
    <property type="project" value="TreeGrafter"/>
</dbReference>
<dbReference type="InterPro" id="IPR017555">
    <property type="entry name" value="TriPribosyl-deP-CoA_syn"/>
</dbReference>
<dbReference type="Pfam" id="PF01874">
    <property type="entry name" value="CitG"/>
    <property type="match status" value="1"/>
</dbReference>
<dbReference type="FunFam" id="1.10.4200.10:FF:000006">
    <property type="entry name" value="Probable 2-(5''-triphosphoribosyl)-3'-dephosphocoenzyme-A synthase"/>
    <property type="match status" value="1"/>
</dbReference>
<organism evidence="7 8">
    <name type="scientific">Xanthomonas campestris pv. campestris (strain B100)</name>
    <dbReference type="NCBI Taxonomy" id="509169"/>
    <lineage>
        <taxon>Bacteria</taxon>
        <taxon>Pseudomonadati</taxon>
        <taxon>Pseudomonadota</taxon>
        <taxon>Gammaproteobacteria</taxon>
        <taxon>Lysobacterales</taxon>
        <taxon>Lysobacteraceae</taxon>
        <taxon>Xanthomonas</taxon>
    </lineage>
</organism>
<sequence length="388" mass="39902">MNMRAAHHPASRGITAAPVGARPGATGIPGNAPETACAIDMEGTRLSSVTTGLASAPGIVSSSTLPNRATQALHADAAPRQVPVSTGERPRHVPHASAITDTETHTPAGVPSAATASHLAHRLGRLAVCALHAELACAPKPGLVTPFDAGSHTDMDASTFLRSLFALRGYFVAIAQAGIAQAPFEHLRQLGIAAEAAMARATGGINTHRGAIFSLGLLTAQAARLRAVHGRQPSGEQVCCAVQAWSAALQAAPLDSQSHGQRMRAQYRVAGVREQAAAGYPLLRDVALPSLRAALAGGASREAALAQTLMQLIAEVDDLNLLHRGGQAGLAHAQQQARAFLAAGGIAQAGWRAQLARIGDGFVVRRLSPGGSADLLACAWFLHAQEAL</sequence>
<evidence type="ECO:0000313" key="7">
    <source>
        <dbReference type="EMBL" id="CAP49929.1"/>
    </source>
</evidence>
<gene>
    <name evidence="5 7" type="primary">mdcB</name>
    <name evidence="7" type="ORF">XCCB100_0594</name>
</gene>
<dbReference type="NCBIfam" id="TIGR03132">
    <property type="entry name" value="malonate_mdcB"/>
    <property type="match status" value="1"/>
</dbReference>